<dbReference type="Proteomes" id="UP001347796">
    <property type="component" value="Unassembled WGS sequence"/>
</dbReference>
<evidence type="ECO:0000313" key="2">
    <source>
        <dbReference type="Proteomes" id="UP001347796"/>
    </source>
</evidence>
<comment type="caution">
    <text evidence="1">The sequence shown here is derived from an EMBL/GenBank/DDBJ whole genome shotgun (WGS) entry which is preliminary data.</text>
</comment>
<proteinExistence type="predicted"/>
<keyword evidence="2" id="KW-1185">Reference proteome</keyword>
<dbReference type="EMBL" id="JAZGQO010000014">
    <property type="protein sequence ID" value="KAK6171007.1"/>
    <property type="molecule type" value="Genomic_DNA"/>
</dbReference>
<dbReference type="AlphaFoldDB" id="A0AAN8J6V4"/>
<accession>A0AAN8J6V4</accession>
<protein>
    <submittedName>
        <fullName evidence="1">Uncharacterized protein</fullName>
    </submittedName>
</protein>
<name>A0AAN8J6V4_PATCE</name>
<evidence type="ECO:0000313" key="1">
    <source>
        <dbReference type="EMBL" id="KAK6171007.1"/>
    </source>
</evidence>
<gene>
    <name evidence="1" type="ORF">SNE40_019273</name>
</gene>
<reference evidence="1 2" key="1">
    <citation type="submission" date="2024-01" db="EMBL/GenBank/DDBJ databases">
        <title>The genome of the rayed Mediterranean limpet Patella caerulea (Linnaeus, 1758).</title>
        <authorList>
            <person name="Anh-Thu Weber A."/>
            <person name="Halstead-Nussloch G."/>
        </authorList>
    </citation>
    <scope>NUCLEOTIDE SEQUENCE [LARGE SCALE GENOMIC DNA]</scope>
    <source>
        <strain evidence="1">AATW-2023a</strain>
        <tissue evidence="1">Whole specimen</tissue>
    </source>
</reference>
<organism evidence="1 2">
    <name type="scientific">Patella caerulea</name>
    <name type="common">Rayed Mediterranean limpet</name>
    <dbReference type="NCBI Taxonomy" id="87958"/>
    <lineage>
        <taxon>Eukaryota</taxon>
        <taxon>Metazoa</taxon>
        <taxon>Spiralia</taxon>
        <taxon>Lophotrochozoa</taxon>
        <taxon>Mollusca</taxon>
        <taxon>Gastropoda</taxon>
        <taxon>Patellogastropoda</taxon>
        <taxon>Patelloidea</taxon>
        <taxon>Patellidae</taxon>
        <taxon>Patella</taxon>
    </lineage>
</organism>
<sequence>MLGWIKKRCRRRSDTAGGREKYDGELSQVKPRVSDCPVYFTIDVTYPSSNNYGSNIDDHVYEEVDVTETYASYDTIREITSLTKRMEDEFGCKENICPLCRCKIEQPCACVDFVSYDTATAIHEPPIYELAHNPFCQNDRRRSLGYKGANRPLPNLPWESPVKPNTIS</sequence>